<evidence type="ECO:0000313" key="2">
    <source>
        <dbReference type="EMBL" id="OEJ88784.1"/>
    </source>
</evidence>
<proteinExistence type="predicted"/>
<dbReference type="OrthoDB" id="10434139at2759"/>
<gene>
    <name evidence="2" type="ORF">AWRI3580_g2343</name>
</gene>
<keyword evidence="3" id="KW-1185">Reference proteome</keyword>
<keyword evidence="1" id="KW-0175">Coiled coil</keyword>
<comment type="caution">
    <text evidence="2">The sequence shown here is derived from an EMBL/GenBank/DDBJ whole genome shotgun (WGS) entry which is preliminary data.</text>
</comment>
<dbReference type="VEuPathDB" id="FungiDB:AWRI3580_g2343"/>
<feature type="unsure residue" description="E or Q" evidence="2">
    <location>
        <position position="186"/>
    </location>
</feature>
<dbReference type="AlphaFoldDB" id="A0A1E5RPH5"/>
<evidence type="ECO:0000256" key="1">
    <source>
        <dbReference type="SAM" id="Coils"/>
    </source>
</evidence>
<reference evidence="3" key="1">
    <citation type="journal article" date="2016" name="Genome Announc.">
        <title>Genome sequences of three species of Hanseniaspora isolated from spontaneous wine fermentations.</title>
        <authorList>
            <person name="Sternes P.R."/>
            <person name="Lee D."/>
            <person name="Kutyna D.R."/>
            <person name="Borneman A.R."/>
        </authorList>
    </citation>
    <scope>NUCLEOTIDE SEQUENCE [LARGE SCALE GENOMIC DNA]</scope>
    <source>
        <strain evidence="3">AWRI3580</strain>
    </source>
</reference>
<organism evidence="2 3">
    <name type="scientific">Hanseniaspora uvarum</name>
    <name type="common">Yeast</name>
    <name type="synonym">Kloeckera apiculata</name>
    <dbReference type="NCBI Taxonomy" id="29833"/>
    <lineage>
        <taxon>Eukaryota</taxon>
        <taxon>Fungi</taxon>
        <taxon>Dikarya</taxon>
        <taxon>Ascomycota</taxon>
        <taxon>Saccharomycotina</taxon>
        <taxon>Saccharomycetes</taxon>
        <taxon>Saccharomycodales</taxon>
        <taxon>Saccharomycodaceae</taxon>
        <taxon>Hanseniaspora</taxon>
    </lineage>
</organism>
<name>A0A1E5RPH5_HANUV</name>
<feature type="coiled-coil region" evidence="1">
    <location>
        <begin position="153"/>
        <end position="180"/>
    </location>
</feature>
<protein>
    <submittedName>
        <fullName evidence="2">Uncharacterized protein</fullName>
    </submittedName>
</protein>
<dbReference type="Proteomes" id="UP000095358">
    <property type="component" value="Unassembled WGS sequence"/>
</dbReference>
<sequence>MEIEESIENKNNILEHELLQQVYDRIVGNTEKESFPPIIPQLYYAINDLKISSTTEVNSNNADIDVDMETNNRKKSEVDNIIPIVTYDEEETGAENIHTGTKNLESLTAPIRYRIKVSKKIFEDEMKKKQESIGKEDADEDKLYLNDLLKTDITSWALKISEMEEELKQKEDKLQVVRNKIKGILE</sequence>
<accession>A0A1E5RPH5</accession>
<dbReference type="EMBL" id="LPNN01000004">
    <property type="protein sequence ID" value="OEJ88784.1"/>
    <property type="molecule type" value="Genomic_DNA"/>
</dbReference>
<evidence type="ECO:0000313" key="3">
    <source>
        <dbReference type="Proteomes" id="UP000095358"/>
    </source>
</evidence>